<dbReference type="SUPFAM" id="SSF53323">
    <property type="entry name" value="Pyruvate-ferredoxin oxidoreductase, PFOR, domain III"/>
    <property type="match status" value="1"/>
</dbReference>
<dbReference type="EMBL" id="VSSQ01024907">
    <property type="protein sequence ID" value="MPM72706.1"/>
    <property type="molecule type" value="Genomic_DNA"/>
</dbReference>
<dbReference type="PANTHER" id="PTHR43366:SF1">
    <property type="entry name" value="PYRUVATE SYNTHASE SUBUNIT PORC"/>
    <property type="match status" value="1"/>
</dbReference>
<evidence type="ECO:0000259" key="2">
    <source>
        <dbReference type="Pfam" id="PF01558"/>
    </source>
</evidence>
<evidence type="ECO:0000256" key="1">
    <source>
        <dbReference type="ARBA" id="ARBA00023002"/>
    </source>
</evidence>
<dbReference type="PANTHER" id="PTHR43366">
    <property type="entry name" value="PYRUVATE SYNTHASE SUBUNIT PORC"/>
    <property type="match status" value="1"/>
</dbReference>
<dbReference type="InterPro" id="IPR011894">
    <property type="entry name" value="PorC_KorC"/>
</dbReference>
<organism evidence="3">
    <name type="scientific">bioreactor metagenome</name>
    <dbReference type="NCBI Taxonomy" id="1076179"/>
    <lineage>
        <taxon>unclassified sequences</taxon>
        <taxon>metagenomes</taxon>
        <taxon>ecological metagenomes</taxon>
    </lineage>
</organism>
<keyword evidence="1 3" id="KW-0560">Oxidoreductase</keyword>
<evidence type="ECO:0000313" key="3">
    <source>
        <dbReference type="EMBL" id="MPM72706.1"/>
    </source>
</evidence>
<comment type="caution">
    <text evidence="3">The sequence shown here is derived from an EMBL/GenBank/DDBJ whole genome shotgun (WGS) entry which is preliminary data.</text>
</comment>
<dbReference type="Gene3D" id="3.40.920.10">
    <property type="entry name" value="Pyruvate-ferredoxin oxidoreductase, PFOR, domain III"/>
    <property type="match status" value="1"/>
</dbReference>
<accession>A0A645C4J6</accession>
<sequence length="182" mass="19589">MVEIKWYARGGLGAFTASKLLGLAASLYDNSYAQAFPSFGPERRGAPVFAFTRVDKKPITDHSELTTLDYAVVLDSTLLDNFDVTEGLKEGGAVLINTPLAPEAFDFSKRVKTYTFDGTSVSREVMKNDIVNTTMMAALAAATGLVDMASCVAAVEEGMPAKLKAKNVDVVKAAYTRFKEGK</sequence>
<dbReference type="NCBIfam" id="TIGR02175">
    <property type="entry name" value="PorC_KorC"/>
    <property type="match status" value="1"/>
</dbReference>
<dbReference type="InterPro" id="IPR051626">
    <property type="entry name" value="Oxidoreductase_gamma_subunit"/>
</dbReference>
<feature type="domain" description="Pyruvate/ketoisovalerate oxidoreductase catalytic" evidence="2">
    <location>
        <begin position="10"/>
        <end position="175"/>
    </location>
</feature>
<protein>
    <submittedName>
        <fullName evidence="3">Pyruvate synthase subunit PorC</fullName>
        <ecNumber evidence="3">1.2.7.1</ecNumber>
    </submittedName>
</protein>
<dbReference type="EC" id="1.2.7.1" evidence="3"/>
<dbReference type="InterPro" id="IPR002869">
    <property type="entry name" value="Pyrv_flavodox_OxRed_cen"/>
</dbReference>
<gene>
    <name evidence="3" type="primary">porC_11</name>
    <name evidence="3" type="ORF">SDC9_119682</name>
</gene>
<name>A0A645C4J6_9ZZZZ</name>
<dbReference type="InterPro" id="IPR019752">
    <property type="entry name" value="Pyrv/ketoisovalerate_OxRed_cat"/>
</dbReference>
<keyword evidence="3" id="KW-0670">Pyruvate</keyword>
<reference evidence="3" key="1">
    <citation type="submission" date="2019-08" db="EMBL/GenBank/DDBJ databases">
        <authorList>
            <person name="Kucharzyk K."/>
            <person name="Murdoch R.W."/>
            <person name="Higgins S."/>
            <person name="Loffler F."/>
        </authorList>
    </citation>
    <scope>NUCLEOTIDE SEQUENCE</scope>
</reference>
<dbReference type="GO" id="GO:0019164">
    <property type="term" value="F:pyruvate synthase activity"/>
    <property type="evidence" value="ECO:0007669"/>
    <property type="project" value="UniProtKB-EC"/>
</dbReference>
<dbReference type="Pfam" id="PF01558">
    <property type="entry name" value="POR"/>
    <property type="match status" value="1"/>
</dbReference>
<proteinExistence type="predicted"/>
<dbReference type="AlphaFoldDB" id="A0A645C4J6"/>